<reference evidence="2" key="1">
    <citation type="journal article" date="2019" name="Int. J. Syst. Evol. Microbiol.">
        <title>The Global Catalogue of Microorganisms (GCM) 10K type strain sequencing project: providing services to taxonomists for standard genome sequencing and annotation.</title>
        <authorList>
            <consortium name="The Broad Institute Genomics Platform"/>
            <consortium name="The Broad Institute Genome Sequencing Center for Infectious Disease"/>
            <person name="Wu L."/>
            <person name="Ma J."/>
        </authorList>
    </citation>
    <scope>NUCLEOTIDE SEQUENCE [LARGE SCALE GENOMIC DNA]</scope>
    <source>
        <strain evidence="2">JCM 11483</strain>
    </source>
</reference>
<dbReference type="SFLD" id="SFLDS00003">
    <property type="entry name" value="Haloacid_Dehalogenase"/>
    <property type="match status" value="1"/>
</dbReference>
<comment type="caution">
    <text evidence="1">The sequence shown here is derived from an EMBL/GenBank/DDBJ whole genome shotgun (WGS) entry which is preliminary data.</text>
</comment>
<sequence>MTTETTPETSSAPPRLVAFDIDGTLLDSTKRPQPGTLRALDGLRAAGTRIMLASGRPIPGLRALAERCGLGEDLILAGLNGSVVVDQASGEELARHPVDPALAEPLITCGLEHGVLIMLPHDDELVVGDDAHPQAIHEAAGNGLALRAVDDVARPGLDPTKILFCAERAELEVLEAALRERFAEQIELTYSSRIYLEATVSGVDKSSALTDFCRAEGIAVQQTMAFGDNGNDVTMLRTAGVGVAMGNAIAETREAADVVTATHDDEGIARVLGAWVDVGELAPAAS</sequence>
<evidence type="ECO:0000313" key="1">
    <source>
        <dbReference type="EMBL" id="GAA3282148.1"/>
    </source>
</evidence>
<dbReference type="PANTHER" id="PTHR10000:SF8">
    <property type="entry name" value="HAD SUPERFAMILY HYDROLASE-LIKE, TYPE 3"/>
    <property type="match status" value="1"/>
</dbReference>
<dbReference type="RefSeq" id="WP_344718565.1">
    <property type="nucleotide sequence ID" value="NZ_BAAAYG010000003.1"/>
</dbReference>
<dbReference type="Proteomes" id="UP001501736">
    <property type="component" value="Unassembled WGS sequence"/>
</dbReference>
<dbReference type="SFLD" id="SFLDG01140">
    <property type="entry name" value="C2.B:_Phosphomannomutase_and_P"/>
    <property type="match status" value="1"/>
</dbReference>
<dbReference type="SUPFAM" id="SSF56784">
    <property type="entry name" value="HAD-like"/>
    <property type="match status" value="1"/>
</dbReference>
<keyword evidence="1" id="KW-0378">Hydrolase</keyword>
<dbReference type="PANTHER" id="PTHR10000">
    <property type="entry name" value="PHOSPHOSERINE PHOSPHATASE"/>
    <property type="match status" value="1"/>
</dbReference>
<protein>
    <submittedName>
        <fullName evidence="1">Cof-type HAD-IIB family hydrolase</fullName>
    </submittedName>
</protein>
<dbReference type="InterPro" id="IPR000150">
    <property type="entry name" value="Cof"/>
</dbReference>
<dbReference type="Pfam" id="PF08282">
    <property type="entry name" value="Hydrolase_3"/>
    <property type="match status" value="1"/>
</dbReference>
<dbReference type="InterPro" id="IPR036412">
    <property type="entry name" value="HAD-like_sf"/>
</dbReference>
<accession>A0ABP6RA08</accession>
<dbReference type="InterPro" id="IPR006379">
    <property type="entry name" value="HAD-SF_hydro_IIB"/>
</dbReference>
<dbReference type="InterPro" id="IPR023214">
    <property type="entry name" value="HAD_sf"/>
</dbReference>
<dbReference type="PROSITE" id="PS01229">
    <property type="entry name" value="COF_2"/>
    <property type="match status" value="1"/>
</dbReference>
<dbReference type="Gene3D" id="3.30.1240.10">
    <property type="match status" value="1"/>
</dbReference>
<proteinExistence type="predicted"/>
<gene>
    <name evidence="1" type="ORF">GCM10020260_08730</name>
</gene>
<dbReference type="NCBIfam" id="TIGR00099">
    <property type="entry name" value="Cof-subfamily"/>
    <property type="match status" value="1"/>
</dbReference>
<name>A0ABP6RA08_9MICC</name>
<dbReference type="CDD" id="cd07516">
    <property type="entry name" value="HAD_Pase"/>
    <property type="match status" value="1"/>
</dbReference>
<dbReference type="GO" id="GO:0016787">
    <property type="term" value="F:hydrolase activity"/>
    <property type="evidence" value="ECO:0007669"/>
    <property type="project" value="UniProtKB-KW"/>
</dbReference>
<dbReference type="EMBL" id="BAAAYG010000003">
    <property type="protein sequence ID" value="GAA3282148.1"/>
    <property type="molecule type" value="Genomic_DNA"/>
</dbReference>
<dbReference type="NCBIfam" id="TIGR01484">
    <property type="entry name" value="HAD-SF-IIB"/>
    <property type="match status" value="1"/>
</dbReference>
<keyword evidence="2" id="KW-1185">Reference proteome</keyword>
<dbReference type="Gene3D" id="3.40.50.1000">
    <property type="entry name" value="HAD superfamily/HAD-like"/>
    <property type="match status" value="1"/>
</dbReference>
<evidence type="ECO:0000313" key="2">
    <source>
        <dbReference type="Proteomes" id="UP001501736"/>
    </source>
</evidence>
<organism evidence="1 2">
    <name type="scientific">Nesterenkonia halobia</name>
    <dbReference type="NCBI Taxonomy" id="37922"/>
    <lineage>
        <taxon>Bacteria</taxon>
        <taxon>Bacillati</taxon>
        <taxon>Actinomycetota</taxon>
        <taxon>Actinomycetes</taxon>
        <taxon>Micrococcales</taxon>
        <taxon>Micrococcaceae</taxon>
        <taxon>Nesterenkonia</taxon>
    </lineage>
</organism>